<protein>
    <submittedName>
        <fullName evidence="2">Uncharacterized protein</fullName>
    </submittedName>
</protein>
<dbReference type="AlphaFoldDB" id="N0B4B1"/>
<proteinExistence type="predicted"/>
<gene>
    <name evidence="2" type="ORF">HYPDE_26758</name>
</gene>
<dbReference type="EMBL" id="CP005587">
    <property type="protein sequence ID" value="AGK57032.1"/>
    <property type="molecule type" value="Genomic_DNA"/>
</dbReference>
<feature type="region of interest" description="Disordered" evidence="1">
    <location>
        <begin position="75"/>
        <end position="106"/>
    </location>
</feature>
<dbReference type="KEGG" id="hdt:HYPDE_26758"/>
<evidence type="ECO:0000256" key="1">
    <source>
        <dbReference type="SAM" id="MobiDB-lite"/>
    </source>
</evidence>
<dbReference type="Proteomes" id="UP000005952">
    <property type="component" value="Chromosome"/>
</dbReference>
<accession>N0B4B1</accession>
<keyword evidence="3" id="KW-1185">Reference proteome</keyword>
<reference evidence="2 3" key="1">
    <citation type="journal article" date="2013" name="Genome Announc.">
        <title>Genome sequences for three denitrifying bacterial strains isolated from a uranium- and nitrate-contaminated subsurface environment.</title>
        <authorList>
            <person name="Venkatramanan R."/>
            <person name="Prakash O."/>
            <person name="Woyke T."/>
            <person name="Chain P."/>
            <person name="Goodwin L.A."/>
            <person name="Watson D."/>
            <person name="Brooks S."/>
            <person name="Kostka J.E."/>
            <person name="Green S.J."/>
        </authorList>
    </citation>
    <scope>NUCLEOTIDE SEQUENCE [LARGE SCALE GENOMIC DNA]</scope>
    <source>
        <strain evidence="2 3">1NES1</strain>
    </source>
</reference>
<organism evidence="2 3">
    <name type="scientific">Hyphomicrobium denitrificans 1NES1</name>
    <dbReference type="NCBI Taxonomy" id="670307"/>
    <lineage>
        <taxon>Bacteria</taxon>
        <taxon>Pseudomonadati</taxon>
        <taxon>Pseudomonadota</taxon>
        <taxon>Alphaproteobacteria</taxon>
        <taxon>Hyphomicrobiales</taxon>
        <taxon>Hyphomicrobiaceae</taxon>
        <taxon>Hyphomicrobium</taxon>
    </lineage>
</organism>
<dbReference type="HOGENOM" id="CLU_2219537_0_0_5"/>
<evidence type="ECO:0000313" key="2">
    <source>
        <dbReference type="EMBL" id="AGK57032.1"/>
    </source>
</evidence>
<dbReference type="STRING" id="670307.HYPDE_26758"/>
<evidence type="ECO:0000313" key="3">
    <source>
        <dbReference type="Proteomes" id="UP000005952"/>
    </source>
</evidence>
<sequence>MALPRRECVIRVESEAPVRTRTRDLEPAFRSAAFRARCLPLYLAKIARTARYAQPAAMVDQEIRERLAAITVPPVIEEPDFSQPEPDPRVVHLPTRPRPPFNRDQE</sequence>
<name>N0B4B1_9HYPH</name>